<evidence type="ECO:0000313" key="3">
    <source>
        <dbReference type="EMBL" id="SON53987.1"/>
    </source>
</evidence>
<dbReference type="EMBL" id="LT960614">
    <property type="protein sequence ID" value="SON53987.1"/>
    <property type="molecule type" value="Genomic_DNA"/>
</dbReference>
<organism evidence="3 4">
    <name type="scientific">Hartmannibacter diazotrophicus</name>
    <dbReference type="NCBI Taxonomy" id="1482074"/>
    <lineage>
        <taxon>Bacteria</taxon>
        <taxon>Pseudomonadati</taxon>
        <taxon>Pseudomonadota</taxon>
        <taxon>Alphaproteobacteria</taxon>
        <taxon>Hyphomicrobiales</taxon>
        <taxon>Pleomorphomonadaceae</taxon>
        <taxon>Hartmannibacter</taxon>
    </lineage>
</organism>
<feature type="domain" description="Inner membrane protein YgaP-like transmembrane" evidence="2">
    <location>
        <begin position="1"/>
        <end position="73"/>
    </location>
</feature>
<evidence type="ECO:0000313" key="4">
    <source>
        <dbReference type="Proteomes" id="UP000223606"/>
    </source>
</evidence>
<protein>
    <recommendedName>
        <fullName evidence="2">Inner membrane protein YgaP-like transmembrane domain-containing protein</fullName>
    </recommendedName>
</protein>
<dbReference type="InterPro" id="IPR021309">
    <property type="entry name" value="YgaP-like_TM"/>
</dbReference>
<proteinExistence type="predicted"/>
<evidence type="ECO:0000256" key="1">
    <source>
        <dbReference type="SAM" id="Phobius"/>
    </source>
</evidence>
<dbReference type="KEGG" id="hdi:HDIA_0446"/>
<name>A0A2C9D0T2_9HYPH</name>
<dbReference type="RefSeq" id="WP_099553958.1">
    <property type="nucleotide sequence ID" value="NZ_LT960614.1"/>
</dbReference>
<keyword evidence="1" id="KW-0472">Membrane</keyword>
<sequence>MQNVGSFDRTLRIVAGLVLLAVALLPPLAHMSPIAGLGAWKWLLAVVGAVLLLTGIVRVCPAYLPFGINTGRRK</sequence>
<keyword evidence="1" id="KW-0812">Transmembrane</keyword>
<reference evidence="4" key="1">
    <citation type="submission" date="2017-09" db="EMBL/GenBank/DDBJ databases">
        <title>Genome sequence of Nannocystis excedens DSM 71.</title>
        <authorList>
            <person name="Blom J."/>
        </authorList>
    </citation>
    <scope>NUCLEOTIDE SEQUENCE [LARGE SCALE GENOMIC DNA]</scope>
    <source>
        <strain evidence="4">type strain: E19</strain>
    </source>
</reference>
<dbReference type="AlphaFoldDB" id="A0A2C9D0T2"/>
<keyword evidence="1" id="KW-1133">Transmembrane helix</keyword>
<dbReference type="Gene3D" id="6.10.140.1340">
    <property type="match status" value="1"/>
</dbReference>
<dbReference type="Pfam" id="PF11127">
    <property type="entry name" value="YgaP-like_TM"/>
    <property type="match status" value="1"/>
</dbReference>
<evidence type="ECO:0000259" key="2">
    <source>
        <dbReference type="Pfam" id="PF11127"/>
    </source>
</evidence>
<gene>
    <name evidence="3" type="ORF">HDIA_0446</name>
</gene>
<dbReference type="Proteomes" id="UP000223606">
    <property type="component" value="Chromosome 1"/>
</dbReference>
<accession>A0A2C9D0T2</accession>
<keyword evidence="4" id="KW-1185">Reference proteome</keyword>
<feature type="transmembrane region" description="Helical" evidence="1">
    <location>
        <begin position="41"/>
        <end position="64"/>
    </location>
</feature>